<organism evidence="1 2">
    <name type="scientific">Methylobacterium nodulans (strain LMG 21967 / CNCM I-2342 / ORS 2060)</name>
    <dbReference type="NCBI Taxonomy" id="460265"/>
    <lineage>
        <taxon>Bacteria</taxon>
        <taxon>Pseudomonadati</taxon>
        <taxon>Pseudomonadota</taxon>
        <taxon>Alphaproteobacteria</taxon>
        <taxon>Hyphomicrobiales</taxon>
        <taxon>Methylobacteriaceae</taxon>
        <taxon>Methylobacterium</taxon>
    </lineage>
</organism>
<keyword evidence="2" id="KW-1185">Reference proteome</keyword>
<dbReference type="STRING" id="460265.Mnod_5793"/>
<dbReference type="RefSeq" id="WP_015932221.1">
    <property type="nucleotide sequence ID" value="NC_011894.1"/>
</dbReference>
<proteinExistence type="predicted"/>
<protein>
    <submittedName>
        <fullName evidence="1">Uncharacterized protein</fullName>
    </submittedName>
</protein>
<dbReference type="PROSITE" id="PS50096">
    <property type="entry name" value="IQ"/>
    <property type="match status" value="1"/>
</dbReference>
<dbReference type="HOGENOM" id="CLU_2974280_0_0_5"/>
<sequence length="58" mass="6302">MSSHCLLNWSVAIHRIAKDRRPVSAADRAEARTAASLARIQAMRDGHLARGTYRGSAA</sequence>
<reference evidence="1 2" key="1">
    <citation type="submission" date="2009-01" db="EMBL/GenBank/DDBJ databases">
        <title>Complete sequence of chromosome of Methylobacterium nodulans ORS 2060.</title>
        <authorList>
            <consortium name="US DOE Joint Genome Institute"/>
            <person name="Lucas S."/>
            <person name="Copeland A."/>
            <person name="Lapidus A."/>
            <person name="Glavina del Rio T."/>
            <person name="Dalin E."/>
            <person name="Tice H."/>
            <person name="Bruce D."/>
            <person name="Goodwin L."/>
            <person name="Pitluck S."/>
            <person name="Sims D."/>
            <person name="Brettin T."/>
            <person name="Detter J.C."/>
            <person name="Han C."/>
            <person name="Larimer F."/>
            <person name="Land M."/>
            <person name="Hauser L."/>
            <person name="Kyrpides N."/>
            <person name="Ivanova N."/>
            <person name="Marx C.J."/>
            <person name="Richardson P."/>
        </authorList>
    </citation>
    <scope>NUCLEOTIDE SEQUENCE [LARGE SCALE GENOMIC DNA]</scope>
    <source>
        <strain evidence="2">LMG 21967 / CNCM I-2342 / ORS 2060</strain>
    </source>
</reference>
<name>B8IRS2_METNO</name>
<evidence type="ECO:0000313" key="1">
    <source>
        <dbReference type="EMBL" id="ACL60622.1"/>
    </source>
</evidence>
<dbReference type="EMBL" id="CP001349">
    <property type="protein sequence ID" value="ACL60622.1"/>
    <property type="molecule type" value="Genomic_DNA"/>
</dbReference>
<dbReference type="AlphaFoldDB" id="B8IRS2"/>
<dbReference type="Proteomes" id="UP000008207">
    <property type="component" value="Chromosome"/>
</dbReference>
<evidence type="ECO:0000313" key="2">
    <source>
        <dbReference type="Proteomes" id="UP000008207"/>
    </source>
</evidence>
<dbReference type="KEGG" id="mno:Mnod_5793"/>
<accession>B8IRS2</accession>
<gene>
    <name evidence="1" type="ordered locus">Mnod_5793</name>
</gene>